<dbReference type="Gene3D" id="3.40.50.720">
    <property type="entry name" value="NAD(P)-binding Rossmann-like Domain"/>
    <property type="match status" value="1"/>
</dbReference>
<organism evidence="3 4">
    <name type="scientific">Lasiosphaeria hispida</name>
    <dbReference type="NCBI Taxonomy" id="260671"/>
    <lineage>
        <taxon>Eukaryota</taxon>
        <taxon>Fungi</taxon>
        <taxon>Dikarya</taxon>
        <taxon>Ascomycota</taxon>
        <taxon>Pezizomycotina</taxon>
        <taxon>Sordariomycetes</taxon>
        <taxon>Sordariomycetidae</taxon>
        <taxon>Sordariales</taxon>
        <taxon>Lasiosphaeriaceae</taxon>
        <taxon>Lasiosphaeria</taxon>
    </lineage>
</organism>
<dbReference type="Proteomes" id="UP001275084">
    <property type="component" value="Unassembled WGS sequence"/>
</dbReference>
<feature type="signal peptide" evidence="2">
    <location>
        <begin position="1"/>
        <end position="19"/>
    </location>
</feature>
<gene>
    <name evidence="3" type="ORF">B0T25DRAFT_569347</name>
</gene>
<proteinExistence type="predicted"/>
<feature type="compositionally biased region" description="Polar residues" evidence="1">
    <location>
        <begin position="162"/>
        <end position="174"/>
    </location>
</feature>
<evidence type="ECO:0000313" key="3">
    <source>
        <dbReference type="EMBL" id="KAK3348673.1"/>
    </source>
</evidence>
<keyword evidence="2" id="KW-0732">Signal</keyword>
<evidence type="ECO:0000256" key="1">
    <source>
        <dbReference type="SAM" id="MobiDB-lite"/>
    </source>
</evidence>
<protein>
    <submittedName>
        <fullName evidence="3">Uncharacterized protein</fullName>
    </submittedName>
</protein>
<evidence type="ECO:0000256" key="2">
    <source>
        <dbReference type="SAM" id="SignalP"/>
    </source>
</evidence>
<evidence type="ECO:0000313" key="4">
    <source>
        <dbReference type="Proteomes" id="UP001275084"/>
    </source>
</evidence>
<feature type="chain" id="PRO_5042459631" evidence="2">
    <location>
        <begin position="20"/>
        <end position="296"/>
    </location>
</feature>
<keyword evidence="4" id="KW-1185">Reference proteome</keyword>
<comment type="caution">
    <text evidence="3">The sequence shown here is derived from an EMBL/GenBank/DDBJ whole genome shotgun (WGS) entry which is preliminary data.</text>
</comment>
<dbReference type="AlphaFoldDB" id="A0AAJ0HD45"/>
<name>A0AAJ0HD45_9PEZI</name>
<sequence>MKLPAIISSLPLFLSTVLAAPEVRANPDARVDAGGDWVKGSAEWDWKTAHTLKNVKFGLTDYDCNHDVYIELLGYKKTSGNDFDKVAKKSINSGCNGKHSSWNLGTVSGEPAQAATILQCDNLLIVHQPSPPPHPSGSVSFAIAVHASDRVPAATAAEPTASTVKSSSPGTAGTTRCVVPAARKARKWTPRHVMTPVPIYSTNVNYSFFNGSHTTIPATSFPSFVDVRDLADAHVKWALTYAPVANRRLLINGKPMTYTQLVHALAKAPELAGWLPADSGEDANVTFAKFEADADN</sequence>
<feature type="region of interest" description="Disordered" evidence="1">
    <location>
        <begin position="155"/>
        <end position="175"/>
    </location>
</feature>
<accession>A0AAJ0HD45</accession>
<reference evidence="3" key="1">
    <citation type="journal article" date="2023" name="Mol. Phylogenet. Evol.">
        <title>Genome-scale phylogeny and comparative genomics of the fungal order Sordariales.</title>
        <authorList>
            <person name="Hensen N."/>
            <person name="Bonometti L."/>
            <person name="Westerberg I."/>
            <person name="Brannstrom I.O."/>
            <person name="Guillou S."/>
            <person name="Cros-Aarteil S."/>
            <person name="Calhoun S."/>
            <person name="Haridas S."/>
            <person name="Kuo A."/>
            <person name="Mondo S."/>
            <person name="Pangilinan J."/>
            <person name="Riley R."/>
            <person name="LaButti K."/>
            <person name="Andreopoulos B."/>
            <person name="Lipzen A."/>
            <person name="Chen C."/>
            <person name="Yan M."/>
            <person name="Daum C."/>
            <person name="Ng V."/>
            <person name="Clum A."/>
            <person name="Steindorff A."/>
            <person name="Ohm R.A."/>
            <person name="Martin F."/>
            <person name="Silar P."/>
            <person name="Natvig D.O."/>
            <person name="Lalanne C."/>
            <person name="Gautier V."/>
            <person name="Ament-Velasquez S.L."/>
            <person name="Kruys A."/>
            <person name="Hutchinson M.I."/>
            <person name="Powell A.J."/>
            <person name="Barry K."/>
            <person name="Miller A.N."/>
            <person name="Grigoriev I.V."/>
            <person name="Debuchy R."/>
            <person name="Gladieux P."/>
            <person name="Hiltunen Thoren M."/>
            <person name="Johannesson H."/>
        </authorList>
    </citation>
    <scope>NUCLEOTIDE SEQUENCE</scope>
    <source>
        <strain evidence="3">CBS 955.72</strain>
    </source>
</reference>
<dbReference type="EMBL" id="JAUIQD010000005">
    <property type="protein sequence ID" value="KAK3348673.1"/>
    <property type="molecule type" value="Genomic_DNA"/>
</dbReference>
<reference evidence="3" key="2">
    <citation type="submission" date="2023-06" db="EMBL/GenBank/DDBJ databases">
        <authorList>
            <consortium name="Lawrence Berkeley National Laboratory"/>
            <person name="Haridas S."/>
            <person name="Hensen N."/>
            <person name="Bonometti L."/>
            <person name="Westerberg I."/>
            <person name="Brannstrom I.O."/>
            <person name="Guillou S."/>
            <person name="Cros-Aarteil S."/>
            <person name="Calhoun S."/>
            <person name="Kuo A."/>
            <person name="Mondo S."/>
            <person name="Pangilinan J."/>
            <person name="Riley R."/>
            <person name="Labutti K."/>
            <person name="Andreopoulos B."/>
            <person name="Lipzen A."/>
            <person name="Chen C."/>
            <person name="Yanf M."/>
            <person name="Daum C."/>
            <person name="Ng V."/>
            <person name="Clum A."/>
            <person name="Steindorff A."/>
            <person name="Ohm R."/>
            <person name="Martin F."/>
            <person name="Silar P."/>
            <person name="Natvig D."/>
            <person name="Lalanne C."/>
            <person name="Gautier V."/>
            <person name="Ament-Velasquez S.L."/>
            <person name="Kruys A."/>
            <person name="Hutchinson M.I."/>
            <person name="Powell A.J."/>
            <person name="Barry K."/>
            <person name="Miller A.N."/>
            <person name="Grigoriev I.V."/>
            <person name="Debuchy R."/>
            <person name="Gladieux P."/>
            <person name="Thoren M.H."/>
            <person name="Johannesson H."/>
        </authorList>
    </citation>
    <scope>NUCLEOTIDE SEQUENCE</scope>
    <source>
        <strain evidence="3">CBS 955.72</strain>
    </source>
</reference>